<organism evidence="2 3">
    <name type="scientific">Chlamydomonas schloesseri</name>
    <dbReference type="NCBI Taxonomy" id="2026947"/>
    <lineage>
        <taxon>Eukaryota</taxon>
        <taxon>Viridiplantae</taxon>
        <taxon>Chlorophyta</taxon>
        <taxon>core chlorophytes</taxon>
        <taxon>Chlorophyceae</taxon>
        <taxon>CS clade</taxon>
        <taxon>Chlamydomonadales</taxon>
        <taxon>Chlamydomonadaceae</taxon>
        <taxon>Chlamydomonas</taxon>
    </lineage>
</organism>
<name>A0A835T0D4_9CHLO</name>
<evidence type="ECO:0000256" key="1">
    <source>
        <dbReference type="SAM" id="MobiDB-lite"/>
    </source>
</evidence>
<protein>
    <recommendedName>
        <fullName evidence="4">OTU domain-containing protein</fullName>
    </recommendedName>
</protein>
<sequence>MTEEDWLQQLTARQDSEVVMAMVAALTPGPDTKRLLLPDYKLGGVSVVECVSAFRRAVKATVAGAMLTVQVVGSERLNQVGAQAELYLQGKHYEDVRNLVVPAWLGLRLADVPGAGDCMFEAVILWLTALGLDVKDIETGAKFRVATFKHCSRLLERAEAALVAAKGNAAVCAGDVAALATAVNGLKVVQEPLRHLQPIVGEGAAARHTVPETINVIHALLQKRYGARCPAILVVEASPSFGGMEVVMAGMPPLAEGTTSGQVQLDGGRCVMLVNNGGHYWAAVPTRGLNLMAADVDAVNTAQRGQVVPPWCVDGDEDGKIAAAASFASVRQAEQAAVDAAANAASQAAGAQRRAIDARLAGASGSHRGTGGGGAVQPGVAPATPQKVPLEWPPLSAGASPLPRAATGK</sequence>
<reference evidence="2" key="1">
    <citation type="journal article" date="2020" name="bioRxiv">
        <title>Comparative genomics of Chlamydomonas.</title>
        <authorList>
            <person name="Craig R.J."/>
            <person name="Hasan A.R."/>
            <person name="Ness R.W."/>
            <person name="Keightley P.D."/>
        </authorList>
    </citation>
    <scope>NUCLEOTIDE SEQUENCE</scope>
    <source>
        <strain evidence="2">CCAP 11/173</strain>
    </source>
</reference>
<proteinExistence type="predicted"/>
<evidence type="ECO:0008006" key="4">
    <source>
        <dbReference type="Google" id="ProtNLM"/>
    </source>
</evidence>
<feature type="region of interest" description="Disordered" evidence="1">
    <location>
        <begin position="363"/>
        <end position="409"/>
    </location>
</feature>
<feature type="compositionally biased region" description="Low complexity" evidence="1">
    <location>
        <begin position="377"/>
        <end position="386"/>
    </location>
</feature>
<dbReference type="AlphaFoldDB" id="A0A835T0D4"/>
<evidence type="ECO:0000313" key="3">
    <source>
        <dbReference type="Proteomes" id="UP000613740"/>
    </source>
</evidence>
<comment type="caution">
    <text evidence="2">The sequence shown here is derived from an EMBL/GenBank/DDBJ whole genome shotgun (WGS) entry which is preliminary data.</text>
</comment>
<gene>
    <name evidence="2" type="ORF">HYH02_011462</name>
</gene>
<dbReference type="EMBL" id="JAEHOD010000049">
    <property type="protein sequence ID" value="KAG2436524.1"/>
    <property type="molecule type" value="Genomic_DNA"/>
</dbReference>
<evidence type="ECO:0000313" key="2">
    <source>
        <dbReference type="EMBL" id="KAG2436524.1"/>
    </source>
</evidence>
<accession>A0A835T0D4</accession>
<dbReference type="Proteomes" id="UP000613740">
    <property type="component" value="Unassembled WGS sequence"/>
</dbReference>
<keyword evidence="3" id="KW-1185">Reference proteome</keyword>